<accession>A0A1L9SSX6</accession>
<reference evidence="3" key="1">
    <citation type="journal article" date="2017" name="Genome Biol.">
        <title>Comparative genomics reveals high biological diversity and specific adaptations in the industrially and medically important fungal genus Aspergillus.</title>
        <authorList>
            <person name="de Vries R.P."/>
            <person name="Riley R."/>
            <person name="Wiebenga A."/>
            <person name="Aguilar-Osorio G."/>
            <person name="Amillis S."/>
            <person name="Uchima C.A."/>
            <person name="Anderluh G."/>
            <person name="Asadollahi M."/>
            <person name="Askin M."/>
            <person name="Barry K."/>
            <person name="Battaglia E."/>
            <person name="Bayram O."/>
            <person name="Benocci T."/>
            <person name="Braus-Stromeyer S.A."/>
            <person name="Caldana C."/>
            <person name="Canovas D."/>
            <person name="Cerqueira G.C."/>
            <person name="Chen F."/>
            <person name="Chen W."/>
            <person name="Choi C."/>
            <person name="Clum A."/>
            <person name="Dos Santos R.A."/>
            <person name="Damasio A.R."/>
            <person name="Diallinas G."/>
            <person name="Emri T."/>
            <person name="Fekete E."/>
            <person name="Flipphi M."/>
            <person name="Freyberg S."/>
            <person name="Gallo A."/>
            <person name="Gournas C."/>
            <person name="Habgood R."/>
            <person name="Hainaut M."/>
            <person name="Harispe M.L."/>
            <person name="Henrissat B."/>
            <person name="Hilden K.S."/>
            <person name="Hope R."/>
            <person name="Hossain A."/>
            <person name="Karabika E."/>
            <person name="Karaffa L."/>
            <person name="Karanyi Z."/>
            <person name="Krasevec N."/>
            <person name="Kuo A."/>
            <person name="Kusch H."/>
            <person name="LaButti K."/>
            <person name="Lagendijk E.L."/>
            <person name="Lapidus A."/>
            <person name="Levasseur A."/>
            <person name="Lindquist E."/>
            <person name="Lipzen A."/>
            <person name="Logrieco A.F."/>
            <person name="MacCabe A."/>
            <person name="Maekelae M.R."/>
            <person name="Malavazi I."/>
            <person name="Melin P."/>
            <person name="Meyer V."/>
            <person name="Mielnichuk N."/>
            <person name="Miskei M."/>
            <person name="Molnar A.P."/>
            <person name="Mule G."/>
            <person name="Ngan C.Y."/>
            <person name="Orejas M."/>
            <person name="Orosz E."/>
            <person name="Ouedraogo J.P."/>
            <person name="Overkamp K.M."/>
            <person name="Park H.-S."/>
            <person name="Perrone G."/>
            <person name="Piumi F."/>
            <person name="Punt P.J."/>
            <person name="Ram A.F."/>
            <person name="Ramon A."/>
            <person name="Rauscher S."/>
            <person name="Record E."/>
            <person name="Riano-Pachon D.M."/>
            <person name="Robert V."/>
            <person name="Roehrig J."/>
            <person name="Ruller R."/>
            <person name="Salamov A."/>
            <person name="Salih N.S."/>
            <person name="Samson R.A."/>
            <person name="Sandor E."/>
            <person name="Sanguinetti M."/>
            <person name="Schuetze T."/>
            <person name="Sepcic K."/>
            <person name="Shelest E."/>
            <person name="Sherlock G."/>
            <person name="Sophianopoulou V."/>
            <person name="Squina F.M."/>
            <person name="Sun H."/>
            <person name="Susca A."/>
            <person name="Todd R.B."/>
            <person name="Tsang A."/>
            <person name="Unkles S.E."/>
            <person name="van de Wiele N."/>
            <person name="van Rossen-Uffink D."/>
            <person name="Oliveira J.V."/>
            <person name="Vesth T.C."/>
            <person name="Visser J."/>
            <person name="Yu J.-H."/>
            <person name="Zhou M."/>
            <person name="Andersen M.R."/>
            <person name="Archer D.B."/>
            <person name="Baker S.E."/>
            <person name="Benoit I."/>
            <person name="Brakhage A.A."/>
            <person name="Braus G.H."/>
            <person name="Fischer R."/>
            <person name="Frisvad J.C."/>
            <person name="Goldman G.H."/>
            <person name="Houbraken J."/>
            <person name="Oakley B."/>
            <person name="Pocsi I."/>
            <person name="Scazzocchio C."/>
            <person name="Seiboth B."/>
            <person name="vanKuyk P.A."/>
            <person name="Wortman J."/>
            <person name="Dyer P.S."/>
            <person name="Grigoriev I.V."/>
        </authorList>
    </citation>
    <scope>NUCLEOTIDE SEQUENCE [LARGE SCALE GENOMIC DNA]</scope>
    <source>
        <strain evidence="3">CBS 506.65</strain>
    </source>
</reference>
<feature type="domain" description="AB hydrolase-1" evidence="1">
    <location>
        <begin position="26"/>
        <end position="269"/>
    </location>
</feature>
<evidence type="ECO:0000313" key="2">
    <source>
        <dbReference type="EMBL" id="OJJ50310.1"/>
    </source>
</evidence>
<dbReference type="STRING" id="1073090.A0A1L9SSX6"/>
<evidence type="ECO:0000313" key="3">
    <source>
        <dbReference type="Proteomes" id="UP000184188"/>
    </source>
</evidence>
<dbReference type="InterPro" id="IPR029058">
    <property type="entry name" value="AB_hydrolase_fold"/>
</dbReference>
<dbReference type="InterPro" id="IPR000073">
    <property type="entry name" value="AB_hydrolase_1"/>
</dbReference>
<dbReference type="RefSeq" id="XP_022584820.1">
    <property type="nucleotide sequence ID" value="XM_022724571.1"/>
</dbReference>
<dbReference type="VEuPathDB" id="FungiDB:ASPZODRAFT_139617"/>
<dbReference type="EMBL" id="KV878337">
    <property type="protein sequence ID" value="OJJ50310.1"/>
    <property type="molecule type" value="Genomic_DNA"/>
</dbReference>
<dbReference type="SUPFAM" id="SSF53474">
    <property type="entry name" value="alpha/beta-Hydrolases"/>
    <property type="match status" value="1"/>
</dbReference>
<protein>
    <recommendedName>
        <fullName evidence="1">AB hydrolase-1 domain-containing protein</fullName>
    </recommendedName>
</protein>
<name>A0A1L9SSX6_9EURO</name>
<dbReference type="Pfam" id="PF00561">
    <property type="entry name" value="Abhydrolase_1"/>
    <property type="match status" value="1"/>
</dbReference>
<proteinExistence type="predicted"/>
<gene>
    <name evidence="2" type="ORF">ASPZODRAFT_139617</name>
</gene>
<evidence type="ECO:0000259" key="1">
    <source>
        <dbReference type="Pfam" id="PF00561"/>
    </source>
</evidence>
<dbReference type="OrthoDB" id="408373at2759"/>
<dbReference type="PANTHER" id="PTHR43329">
    <property type="entry name" value="EPOXIDE HYDROLASE"/>
    <property type="match status" value="1"/>
</dbReference>
<keyword evidence="3" id="KW-1185">Reference proteome</keyword>
<dbReference type="Gene3D" id="3.40.50.1820">
    <property type="entry name" value="alpha/beta hydrolase"/>
    <property type="match status" value="1"/>
</dbReference>
<dbReference type="GeneID" id="34611036"/>
<sequence>MASHTIRHLKNGIRALAGGESGSRTVLISGWPETAESFSDMVDTIATKHRFLAVEPPALGESAFSTSGYDTASISKTMAEAVHDALPSQSGYHLVGHDIGAWISYAWAAQFPSRILSLTVLDAAVPGYAPAMTFPLPPAANVKLWQFSFAALPDLPEMLTRGRERELLTWFFDRKMHAPEKLPRSRLERYIDVYSRPGVLSQNFEYYRAVATSAEQNRAFAAQGKLKMPVLALGGQSAMGKMLHSCMQPLAEKLEGGELEDCGHFLMEEQPQILTERLMEFWSRTEKEQ</sequence>
<dbReference type="AlphaFoldDB" id="A0A1L9SSX6"/>
<organism evidence="2 3">
    <name type="scientific">Penicilliopsis zonata CBS 506.65</name>
    <dbReference type="NCBI Taxonomy" id="1073090"/>
    <lineage>
        <taxon>Eukaryota</taxon>
        <taxon>Fungi</taxon>
        <taxon>Dikarya</taxon>
        <taxon>Ascomycota</taxon>
        <taxon>Pezizomycotina</taxon>
        <taxon>Eurotiomycetes</taxon>
        <taxon>Eurotiomycetidae</taxon>
        <taxon>Eurotiales</taxon>
        <taxon>Aspergillaceae</taxon>
        <taxon>Penicilliopsis</taxon>
    </lineage>
</organism>
<dbReference type="Proteomes" id="UP000184188">
    <property type="component" value="Unassembled WGS sequence"/>
</dbReference>